<dbReference type="Gene3D" id="3.40.50.12370">
    <property type="match status" value="1"/>
</dbReference>
<dbReference type="SUPFAM" id="SSF52402">
    <property type="entry name" value="Adenine nucleotide alpha hydrolases-like"/>
    <property type="match status" value="1"/>
</dbReference>
<dbReference type="EMBL" id="FPIZ01000026">
    <property type="protein sequence ID" value="SFW85237.1"/>
    <property type="molecule type" value="Genomic_DNA"/>
</dbReference>
<evidence type="ECO:0000313" key="1">
    <source>
        <dbReference type="EMBL" id="SFW85237.1"/>
    </source>
</evidence>
<proteinExistence type="predicted"/>
<accession>A0A1K1SMY4</accession>
<gene>
    <name evidence="1" type="ORF">SAMN05661012_05685</name>
</gene>
<sequence length="325" mass="37774">MAESMTFVIYFVDIAAREAMNIRFFDDEDHFWSCRIFGNLVVPHLFIFNSTAMKKVLIAFDGTHYSNGAYEMAKRLNEQEKILLIGVFLPAFDFSEQNYVLGGGGMYMPIQMEIDENKLDENVERFEYECTRNGIEFRVHRDHSSYSLQRLQRESRFADLMIIGSQQFYEYLQHDVADEFIRDILHDAECPVIVAPEKFGFPENVILAYDGTRSSVFAIKMFAYLFGDLCEGSTTLVYATRKLHNTLPDEDYIKELAAGHFNGLTFQQLELRKLDYFHTWLQDIKNPILVTGAFGRSGWSDIFKKSFCISDIHENKYPVFIAHYA</sequence>
<evidence type="ECO:0000313" key="2">
    <source>
        <dbReference type="Proteomes" id="UP000183788"/>
    </source>
</evidence>
<dbReference type="AlphaFoldDB" id="A0A1K1SMY4"/>
<protein>
    <submittedName>
        <fullName evidence="1">Nucleotide-binding universal stress protein, UspA family</fullName>
    </submittedName>
</protein>
<name>A0A1K1SMY4_9BACT</name>
<reference evidence="1 2" key="1">
    <citation type="submission" date="2016-11" db="EMBL/GenBank/DDBJ databases">
        <authorList>
            <person name="Jaros S."/>
            <person name="Januszkiewicz K."/>
            <person name="Wedrychowicz H."/>
        </authorList>
    </citation>
    <scope>NUCLEOTIDE SEQUENCE [LARGE SCALE GENOMIC DNA]</scope>
    <source>
        <strain evidence="1 2">DSM 784</strain>
    </source>
</reference>
<dbReference type="CDD" id="cd00293">
    <property type="entry name" value="USP-like"/>
    <property type="match status" value="1"/>
</dbReference>
<dbReference type="STRING" id="1004.SAMN05661012_05685"/>
<organism evidence="1 2">
    <name type="scientific">Chitinophaga sancti</name>
    <dbReference type="NCBI Taxonomy" id="1004"/>
    <lineage>
        <taxon>Bacteria</taxon>
        <taxon>Pseudomonadati</taxon>
        <taxon>Bacteroidota</taxon>
        <taxon>Chitinophagia</taxon>
        <taxon>Chitinophagales</taxon>
        <taxon>Chitinophagaceae</taxon>
        <taxon>Chitinophaga</taxon>
    </lineage>
</organism>
<dbReference type="Proteomes" id="UP000183788">
    <property type="component" value="Unassembled WGS sequence"/>
</dbReference>